<accession>A0ABQ5B7D9</accession>
<comment type="caution">
    <text evidence="3">The sequence shown here is derived from an EMBL/GenBank/DDBJ whole genome shotgun (WGS) entry which is preliminary data.</text>
</comment>
<name>A0ABQ5B7D9_9ASTR</name>
<dbReference type="SUPFAM" id="SSF53098">
    <property type="entry name" value="Ribonuclease H-like"/>
    <property type="match status" value="1"/>
</dbReference>
<dbReference type="InterPro" id="IPR036397">
    <property type="entry name" value="RNaseH_sf"/>
</dbReference>
<dbReference type="PANTHER" id="PTHR42648">
    <property type="entry name" value="TRANSPOSASE, PUTATIVE-RELATED"/>
    <property type="match status" value="1"/>
</dbReference>
<reference evidence="3" key="1">
    <citation type="journal article" date="2022" name="Int. J. Mol. Sci.">
        <title>Draft Genome of Tanacetum Coccineum: Genomic Comparison of Closely Related Tanacetum-Family Plants.</title>
        <authorList>
            <person name="Yamashiro T."/>
            <person name="Shiraishi A."/>
            <person name="Nakayama K."/>
            <person name="Satake H."/>
        </authorList>
    </citation>
    <scope>NUCLEOTIDE SEQUENCE</scope>
</reference>
<reference evidence="3" key="2">
    <citation type="submission" date="2022-01" db="EMBL/GenBank/DDBJ databases">
        <authorList>
            <person name="Yamashiro T."/>
            <person name="Shiraishi A."/>
            <person name="Satake H."/>
            <person name="Nakayama K."/>
        </authorList>
    </citation>
    <scope>NUCLEOTIDE SEQUENCE</scope>
</reference>
<dbReference type="InterPro" id="IPR001584">
    <property type="entry name" value="Integrase_cat-core"/>
</dbReference>
<proteinExistence type="predicted"/>
<dbReference type="EMBL" id="BQNB010013015">
    <property type="protein sequence ID" value="GJT10800.1"/>
    <property type="molecule type" value="Genomic_DNA"/>
</dbReference>
<dbReference type="PROSITE" id="PS50994">
    <property type="entry name" value="INTEGRASE"/>
    <property type="match status" value="1"/>
</dbReference>
<dbReference type="InterPro" id="IPR039537">
    <property type="entry name" value="Retrotran_Ty1/copia-like"/>
</dbReference>
<organism evidence="3 4">
    <name type="scientific">Tanacetum coccineum</name>
    <dbReference type="NCBI Taxonomy" id="301880"/>
    <lineage>
        <taxon>Eukaryota</taxon>
        <taxon>Viridiplantae</taxon>
        <taxon>Streptophyta</taxon>
        <taxon>Embryophyta</taxon>
        <taxon>Tracheophyta</taxon>
        <taxon>Spermatophyta</taxon>
        <taxon>Magnoliopsida</taxon>
        <taxon>eudicotyledons</taxon>
        <taxon>Gunneridae</taxon>
        <taxon>Pentapetalae</taxon>
        <taxon>asterids</taxon>
        <taxon>campanulids</taxon>
        <taxon>Asterales</taxon>
        <taxon>Asteraceae</taxon>
        <taxon>Asteroideae</taxon>
        <taxon>Anthemideae</taxon>
        <taxon>Anthemidinae</taxon>
        <taxon>Tanacetum</taxon>
    </lineage>
</organism>
<feature type="compositionally biased region" description="Low complexity" evidence="1">
    <location>
        <begin position="427"/>
        <end position="438"/>
    </location>
</feature>
<keyword evidence="4" id="KW-1185">Reference proteome</keyword>
<dbReference type="InterPro" id="IPR012337">
    <property type="entry name" value="RNaseH-like_sf"/>
</dbReference>
<dbReference type="Gene3D" id="3.30.420.10">
    <property type="entry name" value="Ribonuclease H-like superfamily/Ribonuclease H"/>
    <property type="match status" value="1"/>
</dbReference>
<feature type="region of interest" description="Disordered" evidence="1">
    <location>
        <begin position="417"/>
        <end position="461"/>
    </location>
</feature>
<evidence type="ECO:0000313" key="3">
    <source>
        <dbReference type="EMBL" id="GJT10800.1"/>
    </source>
</evidence>
<gene>
    <name evidence="3" type="ORF">Tco_0857842</name>
</gene>
<dbReference type="Proteomes" id="UP001151760">
    <property type="component" value="Unassembled WGS sequence"/>
</dbReference>
<protein>
    <submittedName>
        <fullName evidence="3">Retrovirus-related pol polyprotein from transposon TNT 1-94</fullName>
    </submittedName>
</protein>
<evidence type="ECO:0000256" key="1">
    <source>
        <dbReference type="SAM" id="MobiDB-lite"/>
    </source>
</evidence>
<dbReference type="PANTHER" id="PTHR42648:SF32">
    <property type="entry name" value="RIBONUCLEASE H-LIKE DOMAIN, GAG-PRE-INTEGRASE DOMAIN PROTEIN-RELATED"/>
    <property type="match status" value="1"/>
</dbReference>
<evidence type="ECO:0000259" key="2">
    <source>
        <dbReference type="PROSITE" id="PS50994"/>
    </source>
</evidence>
<sequence>MQTISLLKDDFKKEESRNIDREIALENRIKQLDNIVFKRDQSVQTVHMLTKPQFFYDHTTKQALGFQNPFYLKKAQQLEPKIYVGDIIEKTNPIVILDSEETLTLAKESQPTLSSRPTKVKVPKELPKVSMVNTSLKKLKHHLAGFDVCLKLETELQTNFVEKEIYDKLFKSFTTLKKHCISLEVDTQLNQENFQMDNSVSNQSAPSFDQLFKLNKLKAQSQEKDTVIMTLKERIKSLSGKIDENKIKKDLEEIETINIELDHRVTKLIAENEHLKQTYKQLYDSIKPARIRSKEQCANLINQVNLKSVEIFDLNDSLQEKVLVITALKDELRNLKGKALVDNDVTRHPTHSAYIKHTQEEAAVLRDLVDHIKANYPLDQALEYAYKYTKLIQELLTKISKTCPSINNSGEQLVVVTPKNKEKRVKQSTSTSGSQSSGNTKKDKIRQTPSSTPDEENNGTEFVNQTLSEYYEKVGISHETSVARSPRQNGVVERRNRTLIEDARTMLIYAKAPLFLWAEAVSIVCYTQNRSIIRLRHGKTPYELLHDKPPDLSFFHVFSALCYPTNDNENLGKLQPKADIDFDELTAMASEQQAVRLVLHEMTPSKISSGLVPKSPPPFNTAL</sequence>
<evidence type="ECO:0000313" key="4">
    <source>
        <dbReference type="Proteomes" id="UP001151760"/>
    </source>
</evidence>
<feature type="domain" description="Integrase catalytic" evidence="2">
    <location>
        <begin position="457"/>
        <end position="549"/>
    </location>
</feature>